<dbReference type="EMBL" id="LAZR01051793">
    <property type="protein sequence ID" value="KKK84404.1"/>
    <property type="molecule type" value="Genomic_DNA"/>
</dbReference>
<protein>
    <submittedName>
        <fullName evidence="1">Uncharacterized protein</fullName>
    </submittedName>
</protein>
<accession>A0A0F9B187</accession>
<comment type="caution">
    <text evidence="1">The sequence shown here is derived from an EMBL/GenBank/DDBJ whole genome shotgun (WGS) entry which is preliminary data.</text>
</comment>
<feature type="non-terminal residue" evidence="1">
    <location>
        <position position="1"/>
    </location>
</feature>
<proteinExistence type="predicted"/>
<organism evidence="1">
    <name type="scientific">marine sediment metagenome</name>
    <dbReference type="NCBI Taxonomy" id="412755"/>
    <lineage>
        <taxon>unclassified sequences</taxon>
        <taxon>metagenomes</taxon>
        <taxon>ecological metagenomes</taxon>
    </lineage>
</organism>
<evidence type="ECO:0000313" key="1">
    <source>
        <dbReference type="EMBL" id="KKK84404.1"/>
    </source>
</evidence>
<reference evidence="1" key="1">
    <citation type="journal article" date="2015" name="Nature">
        <title>Complex archaea that bridge the gap between prokaryotes and eukaryotes.</title>
        <authorList>
            <person name="Spang A."/>
            <person name="Saw J.H."/>
            <person name="Jorgensen S.L."/>
            <person name="Zaremba-Niedzwiedzka K."/>
            <person name="Martijn J."/>
            <person name="Lind A.E."/>
            <person name="van Eijk R."/>
            <person name="Schleper C."/>
            <person name="Guy L."/>
            <person name="Ettema T.J."/>
        </authorList>
    </citation>
    <scope>NUCLEOTIDE SEQUENCE</scope>
</reference>
<sequence>CKRYKKDFESALLNNVLKYTTGTIMTGSITVSGYEI</sequence>
<gene>
    <name evidence="1" type="ORF">LCGC14_2783700</name>
</gene>
<name>A0A0F9B187_9ZZZZ</name>
<dbReference type="AlphaFoldDB" id="A0A0F9B187"/>